<dbReference type="AlphaFoldDB" id="A0AAV4BT44"/>
<feature type="region of interest" description="Disordered" evidence="1">
    <location>
        <begin position="77"/>
        <end position="106"/>
    </location>
</feature>
<protein>
    <submittedName>
        <fullName evidence="2">Uncharacterized protein</fullName>
    </submittedName>
</protein>
<comment type="caution">
    <text evidence="2">The sequence shown here is derived from an EMBL/GenBank/DDBJ whole genome shotgun (WGS) entry which is preliminary data.</text>
</comment>
<proteinExistence type="predicted"/>
<sequence>MSPVFIAGIVPISDCRKRPTRAKTVCTTRKPAGLFWSFGRETSEAKQINYNYKCTKNNTEAIPENLACPKTGRDWKQSQTLHKSLREKEGTKALRRHRNPQVQRDGDWRTESCVLRSCGLRP</sequence>
<dbReference type="EMBL" id="BLXT01005511">
    <property type="protein sequence ID" value="GFO23605.1"/>
    <property type="molecule type" value="Genomic_DNA"/>
</dbReference>
<evidence type="ECO:0000256" key="1">
    <source>
        <dbReference type="SAM" id="MobiDB-lite"/>
    </source>
</evidence>
<evidence type="ECO:0000313" key="2">
    <source>
        <dbReference type="EMBL" id="GFO23605.1"/>
    </source>
</evidence>
<gene>
    <name evidence="2" type="ORF">PoB_005011000</name>
</gene>
<evidence type="ECO:0000313" key="3">
    <source>
        <dbReference type="Proteomes" id="UP000735302"/>
    </source>
</evidence>
<dbReference type="Proteomes" id="UP000735302">
    <property type="component" value="Unassembled WGS sequence"/>
</dbReference>
<organism evidence="2 3">
    <name type="scientific">Plakobranchus ocellatus</name>
    <dbReference type="NCBI Taxonomy" id="259542"/>
    <lineage>
        <taxon>Eukaryota</taxon>
        <taxon>Metazoa</taxon>
        <taxon>Spiralia</taxon>
        <taxon>Lophotrochozoa</taxon>
        <taxon>Mollusca</taxon>
        <taxon>Gastropoda</taxon>
        <taxon>Heterobranchia</taxon>
        <taxon>Euthyneura</taxon>
        <taxon>Panpulmonata</taxon>
        <taxon>Sacoglossa</taxon>
        <taxon>Placobranchoidea</taxon>
        <taxon>Plakobranchidae</taxon>
        <taxon>Plakobranchus</taxon>
    </lineage>
</organism>
<name>A0AAV4BT44_9GAST</name>
<keyword evidence="3" id="KW-1185">Reference proteome</keyword>
<reference evidence="2 3" key="1">
    <citation type="journal article" date="2021" name="Elife">
        <title>Chloroplast acquisition without the gene transfer in kleptoplastic sea slugs, Plakobranchus ocellatus.</title>
        <authorList>
            <person name="Maeda T."/>
            <person name="Takahashi S."/>
            <person name="Yoshida T."/>
            <person name="Shimamura S."/>
            <person name="Takaki Y."/>
            <person name="Nagai Y."/>
            <person name="Toyoda A."/>
            <person name="Suzuki Y."/>
            <person name="Arimoto A."/>
            <person name="Ishii H."/>
            <person name="Satoh N."/>
            <person name="Nishiyama T."/>
            <person name="Hasebe M."/>
            <person name="Maruyama T."/>
            <person name="Minagawa J."/>
            <person name="Obokata J."/>
            <person name="Shigenobu S."/>
        </authorList>
    </citation>
    <scope>NUCLEOTIDE SEQUENCE [LARGE SCALE GENOMIC DNA]</scope>
</reference>
<accession>A0AAV4BT44</accession>